<keyword evidence="4" id="KW-0503">Monooxygenase</keyword>
<evidence type="ECO:0000313" key="8">
    <source>
        <dbReference type="Proteomes" id="UP001358614"/>
    </source>
</evidence>
<evidence type="ECO:0000313" key="7">
    <source>
        <dbReference type="EMBL" id="WWD06527.1"/>
    </source>
</evidence>
<dbReference type="PANTHER" id="PTHR46972">
    <property type="entry name" value="MONOOXYGENASE ASQM-RELATED"/>
    <property type="match status" value="1"/>
</dbReference>
<feature type="transmembrane region" description="Helical" evidence="5">
    <location>
        <begin position="15"/>
        <end position="33"/>
    </location>
</feature>
<dbReference type="Pfam" id="PF01494">
    <property type="entry name" value="FAD_binding_3"/>
    <property type="match status" value="1"/>
</dbReference>
<evidence type="ECO:0000259" key="6">
    <source>
        <dbReference type="Pfam" id="PF01494"/>
    </source>
</evidence>
<dbReference type="GeneID" id="91103420"/>
<dbReference type="SUPFAM" id="SSF51905">
    <property type="entry name" value="FAD/NAD(P)-binding domain"/>
    <property type="match status" value="1"/>
</dbReference>
<dbReference type="InterPro" id="IPR002938">
    <property type="entry name" value="FAD-bd"/>
</dbReference>
<dbReference type="AlphaFoldDB" id="A0AAX4KJ59"/>
<feature type="domain" description="FAD-binding" evidence="6">
    <location>
        <begin position="140"/>
        <end position="342"/>
    </location>
</feature>
<dbReference type="Gene3D" id="3.50.50.60">
    <property type="entry name" value="FAD/NAD(P)-binding domain"/>
    <property type="match status" value="1"/>
</dbReference>
<proteinExistence type="predicted"/>
<evidence type="ECO:0000256" key="5">
    <source>
        <dbReference type="SAM" id="Phobius"/>
    </source>
</evidence>
<evidence type="ECO:0000256" key="3">
    <source>
        <dbReference type="ARBA" id="ARBA00023002"/>
    </source>
</evidence>
<evidence type="ECO:0000256" key="4">
    <source>
        <dbReference type="ARBA" id="ARBA00023033"/>
    </source>
</evidence>
<keyword evidence="8" id="KW-1185">Reference proteome</keyword>
<dbReference type="PANTHER" id="PTHR46972:SF1">
    <property type="entry name" value="FAD DEPENDENT OXIDOREDUCTASE DOMAIN-CONTAINING PROTEIN"/>
    <property type="match status" value="1"/>
</dbReference>
<keyword evidence="2" id="KW-0274">FAD</keyword>
<keyword evidence="5" id="KW-1133">Transmembrane helix</keyword>
<keyword evidence="3" id="KW-0560">Oxidoreductase</keyword>
<accession>A0AAX4KJ59</accession>
<dbReference type="RefSeq" id="XP_066084494.1">
    <property type="nucleotide sequence ID" value="XM_066228397.1"/>
</dbReference>
<evidence type="ECO:0000256" key="2">
    <source>
        <dbReference type="ARBA" id="ARBA00022827"/>
    </source>
</evidence>
<keyword evidence="5" id="KW-0472">Membrane</keyword>
<dbReference type="KEGG" id="ker:91103420"/>
<dbReference type="Proteomes" id="UP001358614">
    <property type="component" value="Chromosome 1"/>
</dbReference>
<protein>
    <recommendedName>
        <fullName evidence="6">FAD-binding domain-containing protein</fullName>
    </recommendedName>
</protein>
<keyword evidence="1" id="KW-0285">Flavoprotein</keyword>
<gene>
    <name evidence="7" type="ORF">V865_004619</name>
</gene>
<evidence type="ECO:0000256" key="1">
    <source>
        <dbReference type="ARBA" id="ARBA00022630"/>
    </source>
</evidence>
<dbReference type="EMBL" id="CP144089">
    <property type="protein sequence ID" value="WWD06527.1"/>
    <property type="molecule type" value="Genomic_DNA"/>
</dbReference>
<keyword evidence="5" id="KW-0812">Transmembrane</keyword>
<organism evidence="7 8">
    <name type="scientific">Kwoniella europaea PYCC6329</name>
    <dbReference type="NCBI Taxonomy" id="1423913"/>
    <lineage>
        <taxon>Eukaryota</taxon>
        <taxon>Fungi</taxon>
        <taxon>Dikarya</taxon>
        <taxon>Basidiomycota</taxon>
        <taxon>Agaricomycotina</taxon>
        <taxon>Tremellomycetes</taxon>
        <taxon>Tremellales</taxon>
        <taxon>Cryptococcaceae</taxon>
        <taxon>Kwoniella</taxon>
    </lineage>
</organism>
<sequence>MSANADTDNTQAKKLDILIVGAGIAGLSFVYALKRSEIYRKGLISYRIIEKKQAPSIDLGYPIHLSSAARQALKDILTPSDLTKLQKAQSTIPVYHDGLTVCNYKSEAMWRTVRDPGVRPMIEREDLMGILRDGVDEDRVEYSKELQSLDEIVNGEAVEVVLNNGEKFKVDLIIGADGMFSHTRQLLYPHTKVDLIEKLPWTIINSRYTSPEVLDWCKDQNGINTIVGDSFSATMIPLAKPSVYVALTIPSKWLEPSYCTKLSKCTCEPTIHSLFLRQLENSDGWPRRKGFQMYSTNKTVAGRGKVVLLGDAAHGMPPFCGAGAGSAIVDSVELVKVLNRGIVDNLNSSLGDYMTQSRLRNDPLIKASKRLLWLAQGHTELTMIARKVVFWGLEMKEKLGGSRQRAEVELRKVIEEVRKG</sequence>
<dbReference type="GO" id="GO:0004497">
    <property type="term" value="F:monooxygenase activity"/>
    <property type="evidence" value="ECO:0007669"/>
    <property type="project" value="UniProtKB-KW"/>
</dbReference>
<dbReference type="GO" id="GO:0071949">
    <property type="term" value="F:FAD binding"/>
    <property type="evidence" value="ECO:0007669"/>
    <property type="project" value="InterPro"/>
</dbReference>
<name>A0AAX4KJ59_9TREE</name>
<dbReference type="InterPro" id="IPR036188">
    <property type="entry name" value="FAD/NAD-bd_sf"/>
</dbReference>
<dbReference type="PRINTS" id="PR00420">
    <property type="entry name" value="RNGMNOXGNASE"/>
</dbReference>
<reference evidence="7 8" key="1">
    <citation type="submission" date="2024-01" db="EMBL/GenBank/DDBJ databases">
        <title>Comparative genomics of Cryptococcus and Kwoniella reveals pathogenesis evolution and contrasting modes of karyotype evolution via chromosome fusion or intercentromeric recombination.</title>
        <authorList>
            <person name="Coelho M.A."/>
            <person name="David-Palma M."/>
            <person name="Shea T."/>
            <person name="Bowers K."/>
            <person name="McGinley-Smith S."/>
            <person name="Mohammad A.W."/>
            <person name="Gnirke A."/>
            <person name="Yurkov A.M."/>
            <person name="Nowrousian M."/>
            <person name="Sun S."/>
            <person name="Cuomo C.A."/>
            <person name="Heitman J."/>
        </authorList>
    </citation>
    <scope>NUCLEOTIDE SEQUENCE [LARGE SCALE GENOMIC DNA]</scope>
    <source>
        <strain evidence="7 8">PYCC6329</strain>
    </source>
</reference>